<protein>
    <recommendedName>
        <fullName evidence="4">Secreted protein</fullName>
    </recommendedName>
</protein>
<gene>
    <name evidence="2" type="ORF">EXIGLDRAFT_764328</name>
</gene>
<evidence type="ECO:0000313" key="3">
    <source>
        <dbReference type="Proteomes" id="UP000077266"/>
    </source>
</evidence>
<keyword evidence="1" id="KW-0732">Signal</keyword>
<evidence type="ECO:0000313" key="2">
    <source>
        <dbReference type="EMBL" id="KZV97536.1"/>
    </source>
</evidence>
<dbReference type="AlphaFoldDB" id="A0A165L908"/>
<sequence length="92" mass="10286">MVGLKPLECTLFWFYWAWLYSSVRCLSPARNASIKVVPRVDATPQISMPPVLSLLDAQHALEYASGVAIDDTRPKASSSYNVMDIHRRSTTS</sequence>
<accession>A0A165L908</accession>
<organism evidence="2 3">
    <name type="scientific">Exidia glandulosa HHB12029</name>
    <dbReference type="NCBI Taxonomy" id="1314781"/>
    <lineage>
        <taxon>Eukaryota</taxon>
        <taxon>Fungi</taxon>
        <taxon>Dikarya</taxon>
        <taxon>Basidiomycota</taxon>
        <taxon>Agaricomycotina</taxon>
        <taxon>Agaricomycetes</taxon>
        <taxon>Auriculariales</taxon>
        <taxon>Exidiaceae</taxon>
        <taxon>Exidia</taxon>
    </lineage>
</organism>
<dbReference type="Proteomes" id="UP000077266">
    <property type="component" value="Unassembled WGS sequence"/>
</dbReference>
<dbReference type="InParanoid" id="A0A165L908"/>
<evidence type="ECO:0008006" key="4">
    <source>
        <dbReference type="Google" id="ProtNLM"/>
    </source>
</evidence>
<reference evidence="2 3" key="1">
    <citation type="journal article" date="2016" name="Mol. Biol. Evol.">
        <title>Comparative Genomics of Early-Diverging Mushroom-Forming Fungi Provides Insights into the Origins of Lignocellulose Decay Capabilities.</title>
        <authorList>
            <person name="Nagy L.G."/>
            <person name="Riley R."/>
            <person name="Tritt A."/>
            <person name="Adam C."/>
            <person name="Daum C."/>
            <person name="Floudas D."/>
            <person name="Sun H."/>
            <person name="Yadav J.S."/>
            <person name="Pangilinan J."/>
            <person name="Larsson K.H."/>
            <person name="Matsuura K."/>
            <person name="Barry K."/>
            <person name="Labutti K."/>
            <person name="Kuo R."/>
            <person name="Ohm R.A."/>
            <person name="Bhattacharya S.S."/>
            <person name="Shirouzu T."/>
            <person name="Yoshinaga Y."/>
            <person name="Martin F.M."/>
            <person name="Grigoriev I.V."/>
            <person name="Hibbett D.S."/>
        </authorList>
    </citation>
    <scope>NUCLEOTIDE SEQUENCE [LARGE SCALE GENOMIC DNA]</scope>
    <source>
        <strain evidence="2 3">HHB12029</strain>
    </source>
</reference>
<evidence type="ECO:0000256" key="1">
    <source>
        <dbReference type="SAM" id="SignalP"/>
    </source>
</evidence>
<name>A0A165L908_EXIGL</name>
<dbReference type="EMBL" id="KV425929">
    <property type="protein sequence ID" value="KZV97536.1"/>
    <property type="molecule type" value="Genomic_DNA"/>
</dbReference>
<proteinExistence type="predicted"/>
<keyword evidence="3" id="KW-1185">Reference proteome</keyword>
<feature type="chain" id="PRO_5007861627" description="Secreted protein" evidence="1">
    <location>
        <begin position="26"/>
        <end position="92"/>
    </location>
</feature>
<feature type="signal peptide" evidence="1">
    <location>
        <begin position="1"/>
        <end position="25"/>
    </location>
</feature>